<dbReference type="AlphaFoldDB" id="A0A031JUS0"/>
<dbReference type="InterPro" id="IPR027477">
    <property type="entry name" value="Succ_DH/fumarate_Rdtase_cat_sf"/>
</dbReference>
<evidence type="ECO:0000256" key="3">
    <source>
        <dbReference type="ARBA" id="ARBA00022827"/>
    </source>
</evidence>
<dbReference type="eggNOG" id="COG1053">
    <property type="taxonomic scope" value="Bacteria"/>
</dbReference>
<dbReference type="SUPFAM" id="SSF56425">
    <property type="entry name" value="Succinate dehydrogenase/fumarate reductase flavoprotein, catalytic domain"/>
    <property type="match status" value="1"/>
</dbReference>
<keyword evidence="3" id="KW-0274">FAD</keyword>
<dbReference type="EMBL" id="JFYZ01000016">
    <property type="protein sequence ID" value="EZP80553.1"/>
    <property type="molecule type" value="Genomic_DNA"/>
</dbReference>
<sequence length="466" mass="48456">MTAIVSDREFEFTVDVLVMGGGACGVTAALAASDAGAEVLLVEADARPMGTTGMSMGVFCAAGTKQQAAAGEQDDGDTFFADILAKTKGQTDPEIAHALAYGSGPTLDWLVGSHGVPLELDTGFRPAYGNTRMRVHGWPGHAGQDLLELLHQKVADAGVMVLNPAKVVDVIADDEGRVLGVEIERPGGERERVGCKALVIASGGFAGNHAMLRQYIPEMADARNNGHEGSRGDGIRFGESLGAAMGDLGAFQGYAMLTEPQGISVPPGFVIDGAILVNINGLRFVDEKEDIAGMVHPVMAQPGGHVWVIFDEEIERRNAYQPDTKALTELNAARRGESVEALAQRIGVDPQALAASLEEARQAQVEGRPDAQGRVWGDELPPSGALGAFKVVGAIYHTQGGLQIDRNARVLREDGSALPNLFAGGGAARSVSGPSSWGYLPAMGLCTAVTLGRLSGEGAAAIAAGR</sequence>
<comment type="caution">
    <text evidence="6">The sequence shown here is derived from an EMBL/GenBank/DDBJ whole genome shotgun (WGS) entry which is preliminary data.</text>
</comment>
<organism evidence="6 7">
    <name type="scientific">Novosphingobium resinovorum</name>
    <dbReference type="NCBI Taxonomy" id="158500"/>
    <lineage>
        <taxon>Bacteria</taxon>
        <taxon>Pseudomonadati</taxon>
        <taxon>Pseudomonadota</taxon>
        <taxon>Alphaproteobacteria</taxon>
        <taxon>Sphingomonadales</taxon>
        <taxon>Sphingomonadaceae</taxon>
        <taxon>Novosphingobium</taxon>
    </lineage>
</organism>
<accession>A0A031JUS0</accession>
<dbReference type="GO" id="GO:0008202">
    <property type="term" value="P:steroid metabolic process"/>
    <property type="evidence" value="ECO:0007669"/>
    <property type="project" value="UniProtKB-ARBA"/>
</dbReference>
<dbReference type="InterPro" id="IPR003953">
    <property type="entry name" value="FAD-dep_OxRdtase_2_FAD-bd"/>
</dbReference>
<dbReference type="RefSeq" id="WP_231958326.1">
    <property type="nucleotide sequence ID" value="NZ_CP017076.1"/>
</dbReference>
<name>A0A031JUS0_9SPHN</name>
<dbReference type="InterPro" id="IPR050315">
    <property type="entry name" value="FAD-oxidoreductase_2"/>
</dbReference>
<comment type="cofactor">
    <cofactor evidence="1">
        <name>FAD</name>
        <dbReference type="ChEBI" id="CHEBI:57692"/>
    </cofactor>
</comment>
<proteinExistence type="predicted"/>
<evidence type="ECO:0000256" key="4">
    <source>
        <dbReference type="ARBA" id="ARBA00023002"/>
    </source>
</evidence>
<dbReference type="Proteomes" id="UP000024329">
    <property type="component" value="Unassembled WGS sequence"/>
</dbReference>
<evidence type="ECO:0000313" key="7">
    <source>
        <dbReference type="Proteomes" id="UP000024329"/>
    </source>
</evidence>
<protein>
    <submittedName>
        <fullName evidence="6">Succinate dehydrogenase/fumarate reductase flavoprotein subunit</fullName>
    </submittedName>
</protein>
<evidence type="ECO:0000259" key="5">
    <source>
        <dbReference type="Pfam" id="PF00890"/>
    </source>
</evidence>
<evidence type="ECO:0000313" key="6">
    <source>
        <dbReference type="EMBL" id="EZP80553.1"/>
    </source>
</evidence>
<dbReference type="SUPFAM" id="SSF51905">
    <property type="entry name" value="FAD/NAD(P)-binding domain"/>
    <property type="match status" value="1"/>
</dbReference>
<dbReference type="GO" id="GO:0016491">
    <property type="term" value="F:oxidoreductase activity"/>
    <property type="evidence" value="ECO:0007669"/>
    <property type="project" value="UniProtKB-KW"/>
</dbReference>
<keyword evidence="4" id="KW-0560">Oxidoreductase</keyword>
<dbReference type="Gene3D" id="3.90.700.10">
    <property type="entry name" value="Succinate dehydrogenase/fumarate reductase flavoprotein, catalytic domain"/>
    <property type="match status" value="1"/>
</dbReference>
<evidence type="ECO:0000256" key="2">
    <source>
        <dbReference type="ARBA" id="ARBA00022630"/>
    </source>
</evidence>
<keyword evidence="2" id="KW-0285">Flavoprotein</keyword>
<dbReference type="Gene3D" id="3.50.50.60">
    <property type="entry name" value="FAD/NAD(P)-binding domain"/>
    <property type="match status" value="1"/>
</dbReference>
<gene>
    <name evidence="6" type="ORF">BV97_03320</name>
</gene>
<dbReference type="PATRIC" id="fig|158500.4.peg.3384"/>
<dbReference type="Pfam" id="PF00890">
    <property type="entry name" value="FAD_binding_2"/>
    <property type="match status" value="1"/>
</dbReference>
<evidence type="ECO:0000256" key="1">
    <source>
        <dbReference type="ARBA" id="ARBA00001974"/>
    </source>
</evidence>
<dbReference type="InterPro" id="IPR036188">
    <property type="entry name" value="FAD/NAD-bd_sf"/>
</dbReference>
<feature type="domain" description="FAD-dependent oxidoreductase 2 FAD-binding" evidence="5">
    <location>
        <begin position="15"/>
        <end position="431"/>
    </location>
</feature>
<dbReference type="PANTHER" id="PTHR43400">
    <property type="entry name" value="FUMARATE REDUCTASE"/>
    <property type="match status" value="1"/>
</dbReference>
<dbReference type="PANTHER" id="PTHR43400:SF10">
    <property type="entry name" value="3-OXOSTEROID 1-DEHYDROGENASE"/>
    <property type="match status" value="1"/>
</dbReference>
<reference evidence="6 7" key="1">
    <citation type="submission" date="2014-03" db="EMBL/GenBank/DDBJ databases">
        <title>Whole genome sequence of Novosphingobium resinovorum KF1.</title>
        <authorList>
            <person name="Gan H.M."/>
            <person name="Gan H.Y."/>
            <person name="Chew T.H."/>
            <person name="Savka M.A."/>
        </authorList>
    </citation>
    <scope>NUCLEOTIDE SEQUENCE [LARGE SCALE GENOMIC DNA]</scope>
    <source>
        <strain evidence="6 7">KF1</strain>
    </source>
</reference>